<name>A0ABW6CR41_9CAUL</name>
<keyword evidence="2" id="KW-1185">Reference proteome</keyword>
<evidence type="ECO:0000313" key="2">
    <source>
        <dbReference type="Proteomes" id="UP001598130"/>
    </source>
</evidence>
<dbReference type="EMBL" id="JAOTJD010000015">
    <property type="protein sequence ID" value="MFD3264211.1"/>
    <property type="molecule type" value="Genomic_DNA"/>
</dbReference>
<comment type="caution">
    <text evidence="1">The sequence shown here is derived from an EMBL/GenBank/DDBJ whole genome shotgun (WGS) entry which is preliminary data.</text>
</comment>
<dbReference type="Proteomes" id="UP001598130">
    <property type="component" value="Unassembled WGS sequence"/>
</dbReference>
<accession>A0ABW6CR41</accession>
<protein>
    <submittedName>
        <fullName evidence="1">Uncharacterized protein</fullName>
    </submittedName>
</protein>
<organism evidence="1 2">
    <name type="scientific">Phenylobacterium ferrooxidans</name>
    <dbReference type="NCBI Taxonomy" id="2982689"/>
    <lineage>
        <taxon>Bacteria</taxon>
        <taxon>Pseudomonadati</taxon>
        <taxon>Pseudomonadota</taxon>
        <taxon>Alphaproteobacteria</taxon>
        <taxon>Caulobacterales</taxon>
        <taxon>Caulobacteraceae</taxon>
        <taxon>Phenylobacterium</taxon>
    </lineage>
</organism>
<dbReference type="RefSeq" id="WP_377369679.1">
    <property type="nucleotide sequence ID" value="NZ_JAOTJD010000015.1"/>
</dbReference>
<gene>
    <name evidence="1" type="ORF">OCL97_09590</name>
</gene>
<reference evidence="1 2" key="1">
    <citation type="submission" date="2022-09" db="EMBL/GenBank/DDBJ databases">
        <title>New species of Phenylobacterium.</title>
        <authorList>
            <person name="Mieszkin S."/>
        </authorList>
    </citation>
    <scope>NUCLEOTIDE SEQUENCE [LARGE SCALE GENOMIC DNA]</scope>
    <source>
        <strain evidence="1 2">HK31-G</strain>
    </source>
</reference>
<proteinExistence type="predicted"/>
<sequence length="128" mass="12965">MRIAVIAIMALGLGLAVAGQSRAQGFLANMLADLRIGADRTKELDSRNSALVKPFDPDLLTGPASAGNGYAGSGLRVPGTPSLIPLTPGSLICRTDLGSCNVNVVAAAGQACWCPTNETFATGKVVAP</sequence>
<evidence type="ECO:0000313" key="1">
    <source>
        <dbReference type="EMBL" id="MFD3264211.1"/>
    </source>
</evidence>